<protein>
    <submittedName>
        <fullName evidence="3">Uncharacterized protein</fullName>
    </submittedName>
</protein>
<keyword evidence="4" id="KW-1185">Reference proteome</keyword>
<feature type="compositionally biased region" description="Basic and acidic residues" evidence="2">
    <location>
        <begin position="78"/>
        <end position="105"/>
    </location>
</feature>
<feature type="compositionally biased region" description="Basic and acidic residues" evidence="2">
    <location>
        <begin position="29"/>
        <end position="39"/>
    </location>
</feature>
<dbReference type="EMBL" id="JANCYU010000002">
    <property type="protein sequence ID" value="KAK4522241.1"/>
    <property type="molecule type" value="Genomic_DNA"/>
</dbReference>
<evidence type="ECO:0000256" key="2">
    <source>
        <dbReference type="SAM" id="MobiDB-lite"/>
    </source>
</evidence>
<gene>
    <name evidence="3" type="ORF">GAYE_HPEPCTG121G0120</name>
</gene>
<sequence>MPTNAFRERMENYLKAVEQTANDSFQSSLDKKKNKDKLAKNSAVQQQERKSEPPKENSVVRNQSLGKQVASHSNPPVDNKKREEKPKVDSPSRDAKDKWNHEPPHPTKTAIGDVSHTPTTEVIENSPPVQLVSPTRQNSTQPHVPVLRLNPTEEEKRPEKKKESSRMHPQEFKDTSSFVSSPRKVQNEQKDDIVQSPKVTSLQTSHPIVDQQESPSTQVNDTSVPPISAKLKQKFLEYQRQRQVHQQHPQLSAPHQRDSIASVDALNSSYPSMNMEQNDKQGLKSAHNMSSPSHELRIQNGRDEVANRNSIQNEIAALRELLESYRAKYTKDAFLDFSTNDVYHSNLKTPTTNYTSASLERVEEVCYPPTDKEAENMTNKQQEDHAHSSCVVVSPGTTFSKQQHIVQNSFTSSCSEQDCATNNLRLSSNDEDTSGSFFDRHSKHIQKLESALFAVYRGDTNSFLDLVSETSGRNNFVDMLFYCFNILHNRFDPNSTTNQNAQRIQNLEMKLLEERNAGEKQLRDMQIKSAAIRDEIEDYQAKLSRTQLALQVASTEKRHLEHRFPSLQLCGSVEEEIGKLESRQEQRERKLQLLAAQKDQDIRQLEQTLADRDKEIGFVYSEITELLKNIEQVQEALKFVHA</sequence>
<feature type="compositionally biased region" description="Polar residues" evidence="2">
    <location>
        <begin position="59"/>
        <end position="76"/>
    </location>
</feature>
<reference evidence="3 4" key="1">
    <citation type="submission" date="2022-07" db="EMBL/GenBank/DDBJ databases">
        <title>Genome-wide signatures of adaptation to extreme environments.</title>
        <authorList>
            <person name="Cho C.H."/>
            <person name="Yoon H.S."/>
        </authorList>
    </citation>
    <scope>NUCLEOTIDE SEQUENCE [LARGE SCALE GENOMIC DNA]</scope>
    <source>
        <strain evidence="3 4">108.79 E11</strain>
    </source>
</reference>
<dbReference type="Proteomes" id="UP001300502">
    <property type="component" value="Unassembled WGS sequence"/>
</dbReference>
<feature type="compositionally biased region" description="Polar residues" evidence="2">
    <location>
        <begin position="175"/>
        <end position="184"/>
    </location>
</feature>
<feature type="coiled-coil region" evidence="1">
    <location>
        <begin position="588"/>
        <end position="615"/>
    </location>
</feature>
<accession>A0AAV9I2B8</accession>
<evidence type="ECO:0000313" key="3">
    <source>
        <dbReference type="EMBL" id="KAK4522241.1"/>
    </source>
</evidence>
<feature type="compositionally biased region" description="Polar residues" evidence="2">
    <location>
        <begin position="197"/>
        <end position="224"/>
    </location>
</feature>
<name>A0AAV9I2B8_9RHOD</name>
<organism evidence="3 4">
    <name type="scientific">Galdieria yellowstonensis</name>
    <dbReference type="NCBI Taxonomy" id="3028027"/>
    <lineage>
        <taxon>Eukaryota</taxon>
        <taxon>Rhodophyta</taxon>
        <taxon>Bangiophyceae</taxon>
        <taxon>Galdieriales</taxon>
        <taxon>Galdieriaceae</taxon>
        <taxon>Galdieria</taxon>
    </lineage>
</organism>
<comment type="caution">
    <text evidence="3">The sequence shown here is derived from an EMBL/GenBank/DDBJ whole genome shotgun (WGS) entry which is preliminary data.</text>
</comment>
<feature type="compositionally biased region" description="Basic and acidic residues" evidence="2">
    <location>
        <begin position="151"/>
        <end position="174"/>
    </location>
</feature>
<keyword evidence="1" id="KW-0175">Coiled coil</keyword>
<proteinExistence type="predicted"/>
<dbReference type="AlphaFoldDB" id="A0AAV9I2B8"/>
<feature type="region of interest" description="Disordered" evidence="2">
    <location>
        <begin position="269"/>
        <end position="295"/>
    </location>
</feature>
<feature type="coiled-coil region" evidence="1">
    <location>
        <begin position="522"/>
        <end position="556"/>
    </location>
</feature>
<evidence type="ECO:0000256" key="1">
    <source>
        <dbReference type="SAM" id="Coils"/>
    </source>
</evidence>
<evidence type="ECO:0000313" key="4">
    <source>
        <dbReference type="Proteomes" id="UP001300502"/>
    </source>
</evidence>
<feature type="region of interest" description="Disordered" evidence="2">
    <location>
        <begin position="20"/>
        <end position="224"/>
    </location>
</feature>
<feature type="compositionally biased region" description="Polar residues" evidence="2">
    <location>
        <begin position="132"/>
        <end position="142"/>
    </location>
</feature>